<proteinExistence type="inferred from homology"/>
<dbReference type="GO" id="GO:0046872">
    <property type="term" value="F:metal ion binding"/>
    <property type="evidence" value="ECO:0007669"/>
    <property type="project" value="UniProtKB-KW"/>
</dbReference>
<evidence type="ECO:0000256" key="1">
    <source>
        <dbReference type="ARBA" id="ARBA00005568"/>
    </source>
</evidence>
<evidence type="ECO:0000259" key="4">
    <source>
        <dbReference type="Pfam" id="PF03328"/>
    </source>
</evidence>
<dbReference type="InterPro" id="IPR015813">
    <property type="entry name" value="Pyrv/PenolPyrv_kinase-like_dom"/>
</dbReference>
<keyword evidence="3" id="KW-0456">Lyase</keyword>
<sequence>MESPPETCNRVKALLRCDELALGLIVRVVRSAEIVLVARQSGHDFIFIDTQHAAFDLQTITSLAIAATAAGITPLVRARGYDDPDLSILLDAGVMGVIVPDVATAEQARRVVRACKYAPEGARSYAGPMIGLGYSGASPAEAIGRANEEILVICMIETREGLANAGEIARVDGVDVLHIGCGDLLMDMGLPGQFDGPEIAEAVRAVIGHCREAGKACGFGGDRNRERQRRYIAEGVRFVTTQADVALLIQAATAGVKELR</sequence>
<accession>A0A501WFH7</accession>
<dbReference type="GO" id="GO:0005737">
    <property type="term" value="C:cytoplasm"/>
    <property type="evidence" value="ECO:0007669"/>
    <property type="project" value="TreeGrafter"/>
</dbReference>
<organism evidence="5 6">
    <name type="scientific">Amaricoccus solimangrovi</name>
    <dbReference type="NCBI Taxonomy" id="2589815"/>
    <lineage>
        <taxon>Bacteria</taxon>
        <taxon>Pseudomonadati</taxon>
        <taxon>Pseudomonadota</taxon>
        <taxon>Alphaproteobacteria</taxon>
        <taxon>Rhodobacterales</taxon>
        <taxon>Paracoccaceae</taxon>
        <taxon>Amaricoccus</taxon>
    </lineage>
</organism>
<dbReference type="PANTHER" id="PTHR30502">
    <property type="entry name" value="2-KETO-3-DEOXY-L-RHAMNONATE ALDOLASE"/>
    <property type="match status" value="1"/>
</dbReference>
<reference evidence="5 6" key="1">
    <citation type="submission" date="2019-06" db="EMBL/GenBank/DDBJ databases">
        <title>A novel bacterium of genus Amaricoccus, isolated from marine sediment.</title>
        <authorList>
            <person name="Huang H."/>
            <person name="Mo K."/>
            <person name="Hu Y."/>
        </authorList>
    </citation>
    <scope>NUCLEOTIDE SEQUENCE [LARGE SCALE GENOMIC DNA]</scope>
    <source>
        <strain evidence="5 6">HB172011</strain>
    </source>
</reference>
<dbReference type="InterPro" id="IPR005000">
    <property type="entry name" value="Aldolase/citrate-lyase_domain"/>
</dbReference>
<dbReference type="PANTHER" id="PTHR30502:SF0">
    <property type="entry name" value="PHOSPHOENOLPYRUVATE CARBOXYLASE FAMILY PROTEIN"/>
    <property type="match status" value="1"/>
</dbReference>
<dbReference type="AlphaFoldDB" id="A0A501WFH7"/>
<dbReference type="Gene3D" id="3.20.20.60">
    <property type="entry name" value="Phosphoenolpyruvate-binding domains"/>
    <property type="match status" value="1"/>
</dbReference>
<evidence type="ECO:0000313" key="5">
    <source>
        <dbReference type="EMBL" id="TPE47110.1"/>
    </source>
</evidence>
<keyword evidence="2" id="KW-0479">Metal-binding</keyword>
<dbReference type="Proteomes" id="UP000319255">
    <property type="component" value="Unassembled WGS sequence"/>
</dbReference>
<dbReference type="OrthoDB" id="9802624at2"/>
<feature type="domain" description="HpcH/HpaI aldolase/citrate lyase" evidence="4">
    <location>
        <begin position="33"/>
        <end position="250"/>
    </location>
</feature>
<name>A0A501WFH7_9RHOB</name>
<dbReference type="InterPro" id="IPR040442">
    <property type="entry name" value="Pyrv_kinase-like_dom_sf"/>
</dbReference>
<dbReference type="RefSeq" id="WP_140456033.1">
    <property type="nucleotide sequence ID" value="NZ_VFRP01000035.1"/>
</dbReference>
<evidence type="ECO:0000313" key="6">
    <source>
        <dbReference type="Proteomes" id="UP000319255"/>
    </source>
</evidence>
<dbReference type="EMBL" id="VFRP01000035">
    <property type="protein sequence ID" value="TPE47110.1"/>
    <property type="molecule type" value="Genomic_DNA"/>
</dbReference>
<evidence type="ECO:0000256" key="2">
    <source>
        <dbReference type="ARBA" id="ARBA00022723"/>
    </source>
</evidence>
<dbReference type="SUPFAM" id="SSF51621">
    <property type="entry name" value="Phosphoenolpyruvate/pyruvate domain"/>
    <property type="match status" value="1"/>
</dbReference>
<dbReference type="Pfam" id="PF03328">
    <property type="entry name" value="HpcH_HpaI"/>
    <property type="match status" value="1"/>
</dbReference>
<evidence type="ECO:0000256" key="3">
    <source>
        <dbReference type="ARBA" id="ARBA00023239"/>
    </source>
</evidence>
<gene>
    <name evidence="5" type="ORF">FJM51_20715</name>
</gene>
<comment type="caution">
    <text evidence="5">The sequence shown here is derived from an EMBL/GenBank/DDBJ whole genome shotgun (WGS) entry which is preliminary data.</text>
</comment>
<dbReference type="InterPro" id="IPR050251">
    <property type="entry name" value="HpcH-HpaI_aldolase"/>
</dbReference>
<dbReference type="GO" id="GO:0016832">
    <property type="term" value="F:aldehyde-lyase activity"/>
    <property type="evidence" value="ECO:0007669"/>
    <property type="project" value="TreeGrafter"/>
</dbReference>
<keyword evidence="6" id="KW-1185">Reference proteome</keyword>
<comment type="similarity">
    <text evidence="1">Belongs to the HpcH/HpaI aldolase family.</text>
</comment>
<protein>
    <submittedName>
        <fullName evidence="5">Aldolase</fullName>
    </submittedName>
</protein>